<dbReference type="AlphaFoldDB" id="A0A095SIN4"/>
<keyword evidence="1" id="KW-1133">Transmembrane helix</keyword>
<dbReference type="STRING" id="1177154.Y5S_02266"/>
<evidence type="ECO:0000313" key="3">
    <source>
        <dbReference type="EMBL" id="KGD64511.1"/>
    </source>
</evidence>
<dbReference type="EMBL" id="ARXV01000008">
    <property type="protein sequence ID" value="KGD64511.1"/>
    <property type="molecule type" value="Genomic_DNA"/>
</dbReference>
<evidence type="ECO:0000313" key="4">
    <source>
        <dbReference type="Proteomes" id="UP000029444"/>
    </source>
</evidence>
<proteinExistence type="predicted"/>
<evidence type="ECO:0000256" key="1">
    <source>
        <dbReference type="SAM" id="Phobius"/>
    </source>
</evidence>
<dbReference type="RefSeq" id="WP_035233082.1">
    <property type="nucleotide sequence ID" value="NZ_ARXV01000008.1"/>
</dbReference>
<sequence length="175" mass="18970">MVSKLLRRRKQGGATMVEMAITLPLFLILVFGIFEFALVIFSFTRAVEATRAGVRYAIVNDSVTDLSGMDCSTHAPGAEVTPVTASCADEDCSAMITRMQSLYPVLDGDNVRVVYECSFTGFSDNPNPVMQVTISIEGQEHSLMLPGLMGLDSTLTLPSFASTRTSEDMHTYVGP</sequence>
<keyword evidence="1" id="KW-0472">Membrane</keyword>
<accession>A0A095SIN4</accession>
<evidence type="ECO:0000259" key="2">
    <source>
        <dbReference type="Pfam" id="PF07811"/>
    </source>
</evidence>
<dbReference type="InterPro" id="IPR012495">
    <property type="entry name" value="TadE-like_dom"/>
</dbReference>
<protein>
    <submittedName>
        <fullName evidence="3">TadE family protein</fullName>
    </submittedName>
</protein>
<reference evidence="3 4" key="1">
    <citation type="submission" date="2012-09" db="EMBL/GenBank/DDBJ databases">
        <title>Genome Sequence of alkane-degrading Bacterium Alcanivorax sp. 19-m-6.</title>
        <authorList>
            <person name="Lai Q."/>
            <person name="Shao Z."/>
        </authorList>
    </citation>
    <scope>NUCLEOTIDE SEQUENCE [LARGE SCALE GENOMIC DNA]</scope>
    <source>
        <strain evidence="3 4">19-m-6</strain>
    </source>
</reference>
<feature type="transmembrane region" description="Helical" evidence="1">
    <location>
        <begin position="21"/>
        <end position="43"/>
    </location>
</feature>
<organism evidence="3 4">
    <name type="scientific">Alcanivorax nanhaiticus</name>
    <dbReference type="NCBI Taxonomy" id="1177154"/>
    <lineage>
        <taxon>Bacteria</taxon>
        <taxon>Pseudomonadati</taxon>
        <taxon>Pseudomonadota</taxon>
        <taxon>Gammaproteobacteria</taxon>
        <taxon>Oceanospirillales</taxon>
        <taxon>Alcanivoracaceae</taxon>
        <taxon>Alcanivorax</taxon>
    </lineage>
</organism>
<dbReference type="Pfam" id="PF07811">
    <property type="entry name" value="TadE"/>
    <property type="match status" value="1"/>
</dbReference>
<keyword evidence="1" id="KW-0812">Transmembrane</keyword>
<feature type="domain" description="TadE-like" evidence="2">
    <location>
        <begin position="13"/>
        <end position="55"/>
    </location>
</feature>
<dbReference type="OrthoDB" id="5395663at2"/>
<dbReference type="Proteomes" id="UP000029444">
    <property type="component" value="Unassembled WGS sequence"/>
</dbReference>
<comment type="caution">
    <text evidence="3">The sequence shown here is derived from an EMBL/GenBank/DDBJ whole genome shotgun (WGS) entry which is preliminary data.</text>
</comment>
<gene>
    <name evidence="3" type="ORF">Y5S_02266</name>
</gene>
<dbReference type="eggNOG" id="COG4961">
    <property type="taxonomic scope" value="Bacteria"/>
</dbReference>
<dbReference type="PATRIC" id="fig|1177154.3.peg.2307"/>
<name>A0A095SIN4_9GAMM</name>
<keyword evidence="4" id="KW-1185">Reference proteome</keyword>